<dbReference type="Proteomes" id="UP000001514">
    <property type="component" value="Unassembled WGS sequence"/>
</dbReference>
<evidence type="ECO:0000256" key="3">
    <source>
        <dbReference type="ARBA" id="ARBA00006432"/>
    </source>
</evidence>
<evidence type="ECO:0000256" key="11">
    <source>
        <dbReference type="ARBA" id="ARBA00034252"/>
    </source>
</evidence>
<dbReference type="PANTHER" id="PTHR24096">
    <property type="entry name" value="LONG-CHAIN-FATTY-ACID--COA LIGASE"/>
    <property type="match status" value="1"/>
</dbReference>
<evidence type="ECO:0000256" key="12">
    <source>
        <dbReference type="SAM" id="Phobius"/>
    </source>
</evidence>
<dbReference type="KEGG" id="smo:SELMODRAFT_232017"/>
<keyword evidence="16" id="KW-1185">Reference proteome</keyword>
<keyword evidence="12" id="KW-1133">Transmembrane helix</keyword>
<organism evidence="16">
    <name type="scientific">Selaginella moellendorffii</name>
    <name type="common">Spikemoss</name>
    <dbReference type="NCBI Taxonomy" id="88036"/>
    <lineage>
        <taxon>Eukaryota</taxon>
        <taxon>Viridiplantae</taxon>
        <taxon>Streptophyta</taxon>
        <taxon>Embryophyta</taxon>
        <taxon>Tracheophyta</taxon>
        <taxon>Lycopodiopsida</taxon>
        <taxon>Selaginellales</taxon>
        <taxon>Selaginellaceae</taxon>
        <taxon>Selaginella</taxon>
    </lineage>
</organism>
<dbReference type="EMBL" id="GL377585">
    <property type="protein sequence ID" value="EFJ26044.1"/>
    <property type="molecule type" value="Genomic_DNA"/>
</dbReference>
<evidence type="ECO:0000256" key="2">
    <source>
        <dbReference type="ARBA" id="ARBA00004930"/>
    </source>
</evidence>
<dbReference type="CDD" id="cd05904">
    <property type="entry name" value="4CL"/>
    <property type="match status" value="1"/>
</dbReference>
<dbReference type="FunFam" id="3.30.300.30:FF:000007">
    <property type="entry name" value="4-coumarate--CoA ligase 2"/>
    <property type="match status" value="1"/>
</dbReference>
<evidence type="ECO:0000256" key="5">
    <source>
        <dbReference type="ARBA" id="ARBA00022598"/>
    </source>
</evidence>
<dbReference type="HOGENOM" id="CLU_000022_59_2_1"/>
<comment type="pathway">
    <text evidence="2">Phytoalexin biosynthesis; 3,4',5-trihydroxystilbene biosynthesis; 3,4',5-trihydroxystilbene from trans-4-coumarate: step 1/2.</text>
</comment>
<dbReference type="STRING" id="88036.D8RPI3"/>
<sequence length="528" mass="57115">MATNTQEYIFRSKLPDIELQNHLPLTEYLFQRHQGKASSRPCLIDAEAGRVLSYGDVDLLARRVGAGLSRLGIRKGDVVMLLLPNCVEFVLAFLGAARIGATVTTANPLCTASEIEKQASGSGARMIVTQAAQIDKLDRLLHQEDREREICVMLADESECPEVEIAADVDVVTLPFSSGTTSLPKGVELTHKNLITCIAQLVDGENPNLFLHGNDRMLCVLPLFHIYCLSCVLFASLRAGAAIVVMRKYEIGAMLGAIQRFQVTAASLVPPILLALAKNPVVGDYDLSSLRFIMSGAAPLGKELERAIGDKLPSAIIAQGYGMTEAGPLISMSLAFAKTPFAIKSGSCGTIVRNTEAKIVDTETGESLAYGVCGEICLRGPQIMKGYLRNVEATMATIDKEGWLHTGDVGFIDCDEELFIVDRVKELIKFKGFQVAPAEIEALLVSHPRICDAAVVGKSDEVAGELPVAFVVRSPGILRVSEDDVKQFIAKQVVFYKRLHSVIFVDSIPKSAAGKILRKVLKSVLSTN</sequence>
<evidence type="ECO:0000256" key="9">
    <source>
        <dbReference type="ARBA" id="ARBA00034219"/>
    </source>
</evidence>
<dbReference type="InterPro" id="IPR045851">
    <property type="entry name" value="AMP-bd_C_sf"/>
</dbReference>
<dbReference type="Pfam" id="PF13193">
    <property type="entry name" value="AMP-binding_C"/>
    <property type="match status" value="1"/>
</dbReference>
<evidence type="ECO:0000256" key="4">
    <source>
        <dbReference type="ARBA" id="ARBA00012959"/>
    </source>
</evidence>
<evidence type="ECO:0000256" key="6">
    <source>
        <dbReference type="ARBA" id="ARBA00022741"/>
    </source>
</evidence>
<evidence type="ECO:0000256" key="1">
    <source>
        <dbReference type="ARBA" id="ARBA00001946"/>
    </source>
</evidence>
<proteinExistence type="inferred from homology"/>
<keyword evidence="7" id="KW-0067">ATP-binding</keyword>
<dbReference type="SUPFAM" id="SSF56801">
    <property type="entry name" value="Acetyl-CoA synthetase-like"/>
    <property type="match status" value="1"/>
</dbReference>
<dbReference type="GO" id="GO:0009698">
    <property type="term" value="P:phenylpropanoid metabolic process"/>
    <property type="evidence" value="ECO:0007669"/>
    <property type="project" value="UniProtKB-KW"/>
</dbReference>
<comment type="similarity">
    <text evidence="3">Belongs to the ATP-dependent AMP-binding enzyme family.</text>
</comment>
<feature type="domain" description="AMP-binding enzyme C-terminal" evidence="14">
    <location>
        <begin position="439"/>
        <end position="515"/>
    </location>
</feature>
<comment type="cofactor">
    <cofactor evidence="1">
        <name>Mg(2+)</name>
        <dbReference type="ChEBI" id="CHEBI:18420"/>
    </cofactor>
</comment>
<evidence type="ECO:0000256" key="8">
    <source>
        <dbReference type="ARBA" id="ARBA00023051"/>
    </source>
</evidence>
<evidence type="ECO:0000256" key="10">
    <source>
        <dbReference type="ARBA" id="ARBA00034223"/>
    </source>
</evidence>
<dbReference type="EC" id="6.2.1.12" evidence="4"/>
<evidence type="ECO:0000313" key="15">
    <source>
        <dbReference type="EMBL" id="EFJ26044.1"/>
    </source>
</evidence>
<dbReference type="InParanoid" id="D8RPI3"/>
<dbReference type="Gene3D" id="3.40.50.12780">
    <property type="entry name" value="N-terminal domain of ligase-like"/>
    <property type="match status" value="1"/>
</dbReference>
<dbReference type="Gramene" id="EFJ26044">
    <property type="protein sequence ID" value="EFJ26044"/>
    <property type="gene ID" value="SELMODRAFT_232017"/>
</dbReference>
<keyword evidence="8" id="KW-0587">Phenylpropanoid metabolism</keyword>
<gene>
    <name evidence="15" type="ORF">SELMODRAFT_232017</name>
</gene>
<evidence type="ECO:0000313" key="16">
    <source>
        <dbReference type="Proteomes" id="UP000001514"/>
    </source>
</evidence>
<dbReference type="InterPro" id="IPR020845">
    <property type="entry name" value="AMP-binding_CS"/>
</dbReference>
<dbReference type="GO" id="GO:0005524">
    <property type="term" value="F:ATP binding"/>
    <property type="evidence" value="ECO:0007669"/>
    <property type="project" value="UniProtKB-KW"/>
</dbReference>
<accession>D8RPI3</accession>
<dbReference type="OMA" id="WGMTETI"/>
<evidence type="ECO:0000256" key="7">
    <source>
        <dbReference type="ARBA" id="ARBA00022840"/>
    </source>
</evidence>
<keyword evidence="12" id="KW-0472">Membrane</keyword>
<dbReference type="PANTHER" id="PTHR24096:SF406">
    <property type="entry name" value="4-COUMARATE--COA LIGASE 2"/>
    <property type="match status" value="1"/>
</dbReference>
<feature type="domain" description="AMP-dependent synthetase/ligase" evidence="13">
    <location>
        <begin position="30"/>
        <end position="388"/>
    </location>
</feature>
<comment type="catalytic activity">
    <reaction evidence="11">
        <text>(E)-4-coumarate + ATP + CoA = (E)-4-coumaroyl-CoA + AMP + diphosphate</text>
        <dbReference type="Rhea" id="RHEA:19641"/>
        <dbReference type="ChEBI" id="CHEBI:12876"/>
        <dbReference type="ChEBI" id="CHEBI:30616"/>
        <dbReference type="ChEBI" id="CHEBI:33019"/>
        <dbReference type="ChEBI" id="CHEBI:57287"/>
        <dbReference type="ChEBI" id="CHEBI:85008"/>
        <dbReference type="ChEBI" id="CHEBI:456215"/>
        <dbReference type="EC" id="6.2.1.12"/>
    </reaction>
    <physiologicalReaction direction="left-to-right" evidence="11">
        <dbReference type="Rhea" id="RHEA:19642"/>
    </physiologicalReaction>
</comment>
<reference evidence="15 16" key="1">
    <citation type="journal article" date="2011" name="Science">
        <title>The Selaginella genome identifies genetic changes associated with the evolution of vascular plants.</title>
        <authorList>
            <person name="Banks J.A."/>
            <person name="Nishiyama T."/>
            <person name="Hasebe M."/>
            <person name="Bowman J.L."/>
            <person name="Gribskov M."/>
            <person name="dePamphilis C."/>
            <person name="Albert V.A."/>
            <person name="Aono N."/>
            <person name="Aoyama T."/>
            <person name="Ambrose B.A."/>
            <person name="Ashton N.W."/>
            <person name="Axtell M.J."/>
            <person name="Barker E."/>
            <person name="Barker M.S."/>
            <person name="Bennetzen J.L."/>
            <person name="Bonawitz N.D."/>
            <person name="Chapple C."/>
            <person name="Cheng C."/>
            <person name="Correa L.G."/>
            <person name="Dacre M."/>
            <person name="DeBarry J."/>
            <person name="Dreyer I."/>
            <person name="Elias M."/>
            <person name="Engstrom E.M."/>
            <person name="Estelle M."/>
            <person name="Feng L."/>
            <person name="Finet C."/>
            <person name="Floyd S.K."/>
            <person name="Frommer W.B."/>
            <person name="Fujita T."/>
            <person name="Gramzow L."/>
            <person name="Gutensohn M."/>
            <person name="Harholt J."/>
            <person name="Hattori M."/>
            <person name="Heyl A."/>
            <person name="Hirai T."/>
            <person name="Hiwatashi Y."/>
            <person name="Ishikawa M."/>
            <person name="Iwata M."/>
            <person name="Karol K.G."/>
            <person name="Koehler B."/>
            <person name="Kolukisaoglu U."/>
            <person name="Kubo M."/>
            <person name="Kurata T."/>
            <person name="Lalonde S."/>
            <person name="Li K."/>
            <person name="Li Y."/>
            <person name="Litt A."/>
            <person name="Lyons E."/>
            <person name="Manning G."/>
            <person name="Maruyama T."/>
            <person name="Michael T.P."/>
            <person name="Mikami K."/>
            <person name="Miyazaki S."/>
            <person name="Morinaga S."/>
            <person name="Murata T."/>
            <person name="Mueller-Roeber B."/>
            <person name="Nelson D.R."/>
            <person name="Obara M."/>
            <person name="Oguri Y."/>
            <person name="Olmstead R.G."/>
            <person name="Onodera N."/>
            <person name="Petersen B.L."/>
            <person name="Pils B."/>
            <person name="Prigge M."/>
            <person name="Rensing S.A."/>
            <person name="Riano-Pachon D.M."/>
            <person name="Roberts A.W."/>
            <person name="Sato Y."/>
            <person name="Scheller H.V."/>
            <person name="Schulz B."/>
            <person name="Schulz C."/>
            <person name="Shakirov E.V."/>
            <person name="Shibagaki N."/>
            <person name="Shinohara N."/>
            <person name="Shippen D.E."/>
            <person name="Soerensen I."/>
            <person name="Sotooka R."/>
            <person name="Sugimoto N."/>
            <person name="Sugita M."/>
            <person name="Sumikawa N."/>
            <person name="Tanurdzic M."/>
            <person name="Theissen G."/>
            <person name="Ulvskov P."/>
            <person name="Wakazuki S."/>
            <person name="Weng J.K."/>
            <person name="Willats W.W."/>
            <person name="Wipf D."/>
            <person name="Wolf P.G."/>
            <person name="Yang L."/>
            <person name="Zimmer A.D."/>
            <person name="Zhu Q."/>
            <person name="Mitros T."/>
            <person name="Hellsten U."/>
            <person name="Loque D."/>
            <person name="Otillar R."/>
            <person name="Salamov A."/>
            <person name="Schmutz J."/>
            <person name="Shapiro H."/>
            <person name="Lindquist E."/>
            <person name="Lucas S."/>
            <person name="Rokhsar D."/>
            <person name="Grigoriev I.V."/>
        </authorList>
    </citation>
    <scope>NUCLEOTIDE SEQUENCE [LARGE SCALE GENOMIC DNA]</scope>
</reference>
<evidence type="ECO:0000259" key="13">
    <source>
        <dbReference type="Pfam" id="PF00501"/>
    </source>
</evidence>
<keyword evidence="12" id="KW-0812">Transmembrane</keyword>
<protein>
    <recommendedName>
        <fullName evidence="4">4-coumarate--CoA ligase</fullName>
        <ecNumber evidence="4">6.2.1.12</ecNumber>
    </recommendedName>
</protein>
<dbReference type="PROSITE" id="PS00455">
    <property type="entry name" value="AMP_BINDING"/>
    <property type="match status" value="1"/>
</dbReference>
<dbReference type="eggNOG" id="KOG1176">
    <property type="taxonomic scope" value="Eukaryota"/>
</dbReference>
<evidence type="ECO:0000259" key="14">
    <source>
        <dbReference type="Pfam" id="PF13193"/>
    </source>
</evidence>
<keyword evidence="6" id="KW-0547">Nucleotide-binding</keyword>
<dbReference type="InterPro" id="IPR025110">
    <property type="entry name" value="AMP-bd_C"/>
</dbReference>
<dbReference type="Gene3D" id="3.30.300.30">
    <property type="match status" value="1"/>
</dbReference>
<keyword evidence="5" id="KW-0436">Ligase</keyword>
<name>D8RPI3_SELML</name>
<dbReference type="GO" id="GO:0016207">
    <property type="term" value="F:4-coumarate-CoA ligase activity"/>
    <property type="evidence" value="ECO:0007669"/>
    <property type="project" value="UniProtKB-EC"/>
</dbReference>
<dbReference type="AlphaFoldDB" id="D8RPI3"/>
<dbReference type="InterPro" id="IPR000873">
    <property type="entry name" value="AMP-dep_synth/lig_dom"/>
</dbReference>
<dbReference type="Pfam" id="PF00501">
    <property type="entry name" value="AMP-binding"/>
    <property type="match status" value="1"/>
</dbReference>
<comment type="catalytic activity">
    <reaction evidence="9">
        <text>(E)-4-coumarate + ATP + H(+) = (E)-4-coumaroyl-AMP + diphosphate</text>
        <dbReference type="Rhea" id="RHEA:72419"/>
        <dbReference type="ChEBI" id="CHEBI:12876"/>
        <dbReference type="ChEBI" id="CHEBI:15378"/>
        <dbReference type="ChEBI" id="CHEBI:30616"/>
        <dbReference type="ChEBI" id="CHEBI:33019"/>
        <dbReference type="ChEBI" id="CHEBI:192348"/>
    </reaction>
    <physiologicalReaction direction="left-to-right" evidence="9">
        <dbReference type="Rhea" id="RHEA:72420"/>
    </physiologicalReaction>
</comment>
<dbReference type="InterPro" id="IPR042099">
    <property type="entry name" value="ANL_N_sf"/>
</dbReference>
<comment type="catalytic activity">
    <reaction evidence="10">
        <text>(E)-4-coumaroyl-AMP + CoA = (E)-4-coumaroyl-CoA + AMP + H(+)</text>
        <dbReference type="Rhea" id="RHEA:72423"/>
        <dbReference type="ChEBI" id="CHEBI:15378"/>
        <dbReference type="ChEBI" id="CHEBI:57287"/>
        <dbReference type="ChEBI" id="CHEBI:85008"/>
        <dbReference type="ChEBI" id="CHEBI:192348"/>
        <dbReference type="ChEBI" id="CHEBI:456215"/>
    </reaction>
    <physiologicalReaction direction="left-to-right" evidence="10">
        <dbReference type="Rhea" id="RHEA:72424"/>
    </physiologicalReaction>
</comment>
<feature type="transmembrane region" description="Helical" evidence="12">
    <location>
        <begin position="224"/>
        <end position="245"/>
    </location>
</feature>
<dbReference type="GO" id="GO:0016405">
    <property type="term" value="F:CoA-ligase activity"/>
    <property type="evidence" value="ECO:0000318"/>
    <property type="project" value="GO_Central"/>
</dbReference>
<dbReference type="FunFam" id="3.40.50.12780:FF:000003">
    <property type="entry name" value="Long-chain-fatty-acid--CoA ligase FadD"/>
    <property type="match status" value="1"/>
</dbReference>